<dbReference type="Proteomes" id="UP000316968">
    <property type="component" value="Chromosome"/>
</dbReference>
<dbReference type="Pfam" id="PF10509">
    <property type="entry name" value="GalKase_gal_bdg"/>
    <property type="match status" value="1"/>
</dbReference>
<dbReference type="SUPFAM" id="SSF54211">
    <property type="entry name" value="Ribosomal protein S5 domain 2-like"/>
    <property type="match status" value="1"/>
</dbReference>
<evidence type="ECO:0000259" key="6">
    <source>
        <dbReference type="Pfam" id="PF10509"/>
    </source>
</evidence>
<dbReference type="SUPFAM" id="SSF55060">
    <property type="entry name" value="GHMP Kinase, C-terminal domain"/>
    <property type="match status" value="1"/>
</dbReference>
<keyword evidence="4" id="KW-0067">ATP-binding</keyword>
<dbReference type="PIRSF" id="PIRSF000530">
    <property type="entry name" value="Galactokinase"/>
    <property type="match status" value="1"/>
</dbReference>
<dbReference type="Pfam" id="PF00288">
    <property type="entry name" value="GHMP_kinases_N"/>
    <property type="match status" value="1"/>
</dbReference>
<sequence>MTNETNPAVLHTPEMISALTALYGAAKLDEQTVRYQKVLDAYADTYGPEAVRLFSAPGRTEIGGNHTDHNHGKVLTGSIDLDTIAAAAKTEENVITLRSEGYERQYAIDLDQLEINAEDDGTAGLIRGIVAGFAEQGYRTGGFRAYVSSSVYSASGLSSSASFEMLICTILSEFYNEGSLDAVQIGKIGKYAENKFWNKPSGLLDQIACAHGGLISIDFENPDEPVIEPVTYRFDQDGYALVIVNTGGNHADLTEDYAAVPREMFAVAELLGTEFCRGTSADELYARLPEIREKAGDRAVLRALHFFEENERVDGMLEALRREDLQAFLPLITESGNSSWKWLQNVYRPAATSGQEVAIALAITERYIKQLGAGACRVHGGGFAGVILAVLPQDAVTAYQDLIQRTLGTESLEIQVRAHGAVCLDRVK</sequence>
<feature type="domain" description="GHMP kinase N-terminal" evidence="5">
    <location>
        <begin position="130"/>
        <end position="213"/>
    </location>
</feature>
<dbReference type="AlphaFoldDB" id="A0A4Y6UY15"/>
<proteinExistence type="inferred from homology"/>
<evidence type="ECO:0000256" key="3">
    <source>
        <dbReference type="ARBA" id="ARBA00022777"/>
    </source>
</evidence>
<dbReference type="GO" id="GO:0005829">
    <property type="term" value="C:cytosol"/>
    <property type="evidence" value="ECO:0007669"/>
    <property type="project" value="TreeGrafter"/>
</dbReference>
<dbReference type="InterPro" id="IPR036554">
    <property type="entry name" value="GHMP_kinase_C_sf"/>
</dbReference>
<dbReference type="GO" id="GO:0004335">
    <property type="term" value="F:galactokinase activity"/>
    <property type="evidence" value="ECO:0007669"/>
    <property type="project" value="InterPro"/>
</dbReference>
<dbReference type="InterPro" id="IPR014721">
    <property type="entry name" value="Ribsml_uS5_D2-typ_fold_subgr"/>
</dbReference>
<evidence type="ECO:0000256" key="1">
    <source>
        <dbReference type="ARBA" id="ARBA00006566"/>
    </source>
</evidence>
<evidence type="ECO:0000313" key="7">
    <source>
        <dbReference type="EMBL" id="QDH21408.1"/>
    </source>
</evidence>
<name>A0A4Y6UY15_SACBS</name>
<dbReference type="InterPro" id="IPR006206">
    <property type="entry name" value="Mevalonate/galactokinase"/>
</dbReference>
<dbReference type="RefSeq" id="WP_141447953.1">
    <property type="nucleotide sequence ID" value="NZ_CP041217.1"/>
</dbReference>
<dbReference type="PANTHER" id="PTHR10457:SF7">
    <property type="entry name" value="GALACTOKINASE-RELATED"/>
    <property type="match status" value="1"/>
</dbReference>
<dbReference type="PRINTS" id="PR00959">
    <property type="entry name" value="MEVGALKINASE"/>
</dbReference>
<dbReference type="GO" id="GO:0006012">
    <property type="term" value="P:galactose metabolic process"/>
    <property type="evidence" value="ECO:0007669"/>
    <property type="project" value="InterPro"/>
</dbReference>
<dbReference type="PANTHER" id="PTHR10457">
    <property type="entry name" value="MEVALONATE KINASE/GALACTOKINASE"/>
    <property type="match status" value="1"/>
</dbReference>
<keyword evidence="3 7" id="KW-0418">Kinase</keyword>
<feature type="domain" description="Galactokinase N-terminal" evidence="6">
    <location>
        <begin position="41"/>
        <end position="89"/>
    </location>
</feature>
<dbReference type="OrthoDB" id="250531at2"/>
<dbReference type="InterPro" id="IPR000705">
    <property type="entry name" value="Galactokinase"/>
</dbReference>
<comment type="similarity">
    <text evidence="1">Belongs to the GHMP kinase family. GalK subfamily.</text>
</comment>
<keyword evidence="3 7" id="KW-0808">Transferase</keyword>
<dbReference type="InterPro" id="IPR006204">
    <property type="entry name" value="GHMP_kinase_N_dom"/>
</dbReference>
<dbReference type="PRINTS" id="PR00473">
    <property type="entry name" value="GALCTOKINASE"/>
</dbReference>
<dbReference type="InterPro" id="IPR020568">
    <property type="entry name" value="Ribosomal_Su5_D2-typ_SF"/>
</dbReference>
<keyword evidence="2" id="KW-0547">Nucleotide-binding</keyword>
<evidence type="ECO:0000256" key="2">
    <source>
        <dbReference type="ARBA" id="ARBA00022741"/>
    </source>
</evidence>
<protein>
    <submittedName>
        <fullName evidence="7">Galactokinase</fullName>
    </submittedName>
</protein>
<organism evidence="7 8">
    <name type="scientific">Saccharibacillus brassicae</name>
    <dbReference type="NCBI Taxonomy" id="2583377"/>
    <lineage>
        <taxon>Bacteria</taxon>
        <taxon>Bacillati</taxon>
        <taxon>Bacillota</taxon>
        <taxon>Bacilli</taxon>
        <taxon>Bacillales</taxon>
        <taxon>Paenibacillaceae</taxon>
        <taxon>Saccharibacillus</taxon>
    </lineage>
</organism>
<gene>
    <name evidence="7" type="ORF">FFV09_11500</name>
</gene>
<accession>A0A4Y6UY15</accession>
<dbReference type="Gene3D" id="3.30.70.890">
    <property type="entry name" value="GHMP kinase, C-terminal domain"/>
    <property type="match status" value="1"/>
</dbReference>
<evidence type="ECO:0000259" key="5">
    <source>
        <dbReference type="Pfam" id="PF00288"/>
    </source>
</evidence>
<dbReference type="EMBL" id="CP041217">
    <property type="protein sequence ID" value="QDH21408.1"/>
    <property type="molecule type" value="Genomic_DNA"/>
</dbReference>
<evidence type="ECO:0000313" key="8">
    <source>
        <dbReference type="Proteomes" id="UP000316968"/>
    </source>
</evidence>
<dbReference type="GO" id="GO:0005524">
    <property type="term" value="F:ATP binding"/>
    <property type="evidence" value="ECO:0007669"/>
    <property type="project" value="UniProtKB-KW"/>
</dbReference>
<dbReference type="KEGG" id="saca:FFV09_11500"/>
<dbReference type="InterPro" id="IPR019539">
    <property type="entry name" value="GalKase_N"/>
</dbReference>
<dbReference type="Gene3D" id="3.30.230.10">
    <property type="match status" value="1"/>
</dbReference>
<reference evidence="7 8" key="1">
    <citation type="submission" date="2019-06" db="EMBL/GenBank/DDBJ databases">
        <title>Saccharibacillus brassicae sp. nov., an endophytic bacterium isolated from Chinese cabbage seeds (Brassica pekinensis).</title>
        <authorList>
            <person name="Jiang L."/>
            <person name="Lee J."/>
            <person name="Kim S.W."/>
        </authorList>
    </citation>
    <scope>NUCLEOTIDE SEQUENCE [LARGE SCALE GENOMIC DNA]</scope>
    <source>
        <strain evidence="8">KCTC 43072 / ATSA2</strain>
    </source>
</reference>
<keyword evidence="8" id="KW-1185">Reference proteome</keyword>
<evidence type="ECO:0000256" key="4">
    <source>
        <dbReference type="ARBA" id="ARBA00022840"/>
    </source>
</evidence>